<dbReference type="OrthoDB" id="1434354at2759"/>
<feature type="signal peptide" evidence="1">
    <location>
        <begin position="1"/>
        <end position="23"/>
    </location>
</feature>
<keyword evidence="4" id="KW-1185">Reference proteome</keyword>
<organism evidence="3 4">
    <name type="scientific">Allacma fusca</name>
    <dbReference type="NCBI Taxonomy" id="39272"/>
    <lineage>
        <taxon>Eukaryota</taxon>
        <taxon>Metazoa</taxon>
        <taxon>Ecdysozoa</taxon>
        <taxon>Arthropoda</taxon>
        <taxon>Hexapoda</taxon>
        <taxon>Collembola</taxon>
        <taxon>Symphypleona</taxon>
        <taxon>Sminthuridae</taxon>
        <taxon>Allacma</taxon>
    </lineage>
</organism>
<feature type="domain" description="CRAL-TRIO" evidence="2">
    <location>
        <begin position="238"/>
        <end position="414"/>
    </location>
</feature>
<keyword evidence="1" id="KW-0732">Signal</keyword>
<evidence type="ECO:0000256" key="1">
    <source>
        <dbReference type="SAM" id="SignalP"/>
    </source>
</evidence>
<evidence type="ECO:0000259" key="2">
    <source>
        <dbReference type="PROSITE" id="PS50191"/>
    </source>
</evidence>
<feature type="domain" description="CRAL-TRIO" evidence="2">
    <location>
        <begin position="47"/>
        <end position="240"/>
    </location>
</feature>
<dbReference type="Proteomes" id="UP000708208">
    <property type="component" value="Unassembled WGS sequence"/>
</dbReference>
<proteinExistence type="predicted"/>
<protein>
    <recommendedName>
        <fullName evidence="2">CRAL-TRIO domain-containing protein</fullName>
    </recommendedName>
</protein>
<evidence type="ECO:0000313" key="3">
    <source>
        <dbReference type="EMBL" id="CAG7723942.1"/>
    </source>
</evidence>
<dbReference type="EMBL" id="CAJVCH010104049">
    <property type="protein sequence ID" value="CAG7723942.1"/>
    <property type="molecule type" value="Genomic_DNA"/>
</dbReference>
<evidence type="ECO:0000313" key="4">
    <source>
        <dbReference type="Proteomes" id="UP000708208"/>
    </source>
</evidence>
<dbReference type="PANTHER" id="PTHR23324">
    <property type="entry name" value="SEC14 RELATED PROTEIN"/>
    <property type="match status" value="1"/>
</dbReference>
<dbReference type="AlphaFoldDB" id="A0A8J2JS72"/>
<dbReference type="Pfam" id="PF00650">
    <property type="entry name" value="CRAL_TRIO"/>
    <property type="match status" value="2"/>
</dbReference>
<sequence>MKFGAICFLLGLVSPALIGRSEAQLTPEEVPPELKYIPESDLWGWEPPKELSEALPYYLSGFDSEGRPIWIWEFGKWDLRHFLEKGENWEKLLDRYFDKFLWRLYDSTNIKATKDLPVKDGELIVDFEGFSHRQFNTPATLGFFLKKMRTMTYALPLSNDVFYINVNVVAMSALELLKPISVTNYRIAKDIMKFGSICILLGLASPALIGRSGAQLTPEEVPPELKYIPESDIGDWEPPKELSEALPYYLSGFDSEGRPIWVWEFGKWDLRHFLEKGENWEKLLDRYFDKWLWRLYDSTSIKATKELPVKDGELILDFEGFSYRQYSSPAALGFFLKKMRTIAYALPLANDVFYINVNFVARNVVELLKPIIGKDFHRIQIFGTNPRTYIPTLLKALPKDQLPEWYGGDKDFKPVKVYGSR</sequence>
<dbReference type="InterPro" id="IPR051064">
    <property type="entry name" value="SEC14/CRAL-TRIO_domain"/>
</dbReference>
<dbReference type="InterPro" id="IPR001251">
    <property type="entry name" value="CRAL-TRIO_dom"/>
</dbReference>
<dbReference type="PANTHER" id="PTHR23324:SF83">
    <property type="entry name" value="SEC14-LIKE PROTEIN 2"/>
    <property type="match status" value="1"/>
</dbReference>
<name>A0A8J2JS72_9HEXA</name>
<comment type="caution">
    <text evidence="3">The sequence shown here is derived from an EMBL/GenBank/DDBJ whole genome shotgun (WGS) entry which is preliminary data.</text>
</comment>
<dbReference type="GO" id="GO:0005737">
    <property type="term" value="C:cytoplasm"/>
    <property type="evidence" value="ECO:0007669"/>
    <property type="project" value="TreeGrafter"/>
</dbReference>
<dbReference type="PROSITE" id="PS50191">
    <property type="entry name" value="CRAL_TRIO"/>
    <property type="match status" value="2"/>
</dbReference>
<feature type="chain" id="PRO_5035289635" description="CRAL-TRIO domain-containing protein" evidence="1">
    <location>
        <begin position="24"/>
        <end position="421"/>
    </location>
</feature>
<dbReference type="CDD" id="cd00170">
    <property type="entry name" value="SEC14"/>
    <property type="match status" value="1"/>
</dbReference>
<reference evidence="3" key="1">
    <citation type="submission" date="2021-06" db="EMBL/GenBank/DDBJ databases">
        <authorList>
            <person name="Hodson N. C."/>
            <person name="Mongue J. A."/>
            <person name="Jaron S. K."/>
        </authorList>
    </citation>
    <scope>NUCLEOTIDE SEQUENCE</scope>
</reference>
<gene>
    <name evidence="3" type="ORF">AFUS01_LOCUS12996</name>
</gene>
<accession>A0A8J2JS72</accession>